<comment type="caution">
    <text evidence="2">The sequence shown here is derived from an EMBL/GenBank/DDBJ whole genome shotgun (WGS) entry which is preliminary data.</text>
</comment>
<keyword evidence="3" id="KW-1185">Reference proteome</keyword>
<evidence type="ECO:0000259" key="1">
    <source>
        <dbReference type="Pfam" id="PF14214"/>
    </source>
</evidence>
<dbReference type="EMBL" id="JAEVFJ010000045">
    <property type="protein sequence ID" value="KAH8084931.1"/>
    <property type="molecule type" value="Genomic_DNA"/>
</dbReference>
<evidence type="ECO:0000313" key="3">
    <source>
        <dbReference type="Proteomes" id="UP000813824"/>
    </source>
</evidence>
<protein>
    <recommendedName>
        <fullName evidence="1">Helitron helicase-like domain-containing protein</fullName>
    </recommendedName>
</protein>
<dbReference type="Pfam" id="PF14214">
    <property type="entry name" value="Helitron_like_N"/>
    <property type="match status" value="1"/>
</dbReference>
<accession>A0A8K0UGH7</accession>
<organism evidence="2 3">
    <name type="scientific">Cristinia sonorae</name>
    <dbReference type="NCBI Taxonomy" id="1940300"/>
    <lineage>
        <taxon>Eukaryota</taxon>
        <taxon>Fungi</taxon>
        <taxon>Dikarya</taxon>
        <taxon>Basidiomycota</taxon>
        <taxon>Agaricomycotina</taxon>
        <taxon>Agaricomycetes</taxon>
        <taxon>Agaricomycetidae</taxon>
        <taxon>Agaricales</taxon>
        <taxon>Pleurotineae</taxon>
        <taxon>Stephanosporaceae</taxon>
        <taxon>Cristinia</taxon>
    </lineage>
</organism>
<dbReference type="OrthoDB" id="3254930at2759"/>
<sequence>MYYDKRFQRDSLFSLIAFNHEQIKNSAEGGFLVASRAHFETVAERLLSVDDHTLGSLIDRIEKEGYYKPQTEAEKKCYQVLQDIDFVNSHVEGSVTNKKYMQNEIWALTSYLGAPSWYITLSPADIEHPVALYYADTKETFEPELFRAKDDRLRLIADNPVAGARFFKHMVELFLKHVLGVGQQQLGLYGKTSGYYGTVEQ</sequence>
<dbReference type="AlphaFoldDB" id="A0A8K0UGH7"/>
<gene>
    <name evidence="2" type="ORF">BXZ70DRAFT_871308</name>
</gene>
<proteinExistence type="predicted"/>
<dbReference type="Proteomes" id="UP000813824">
    <property type="component" value="Unassembled WGS sequence"/>
</dbReference>
<dbReference type="InterPro" id="IPR025476">
    <property type="entry name" value="Helitron_helicase-like"/>
</dbReference>
<evidence type="ECO:0000313" key="2">
    <source>
        <dbReference type="EMBL" id="KAH8084931.1"/>
    </source>
</evidence>
<name>A0A8K0UGH7_9AGAR</name>
<reference evidence="2" key="1">
    <citation type="journal article" date="2021" name="New Phytol.">
        <title>Evolutionary innovations through gain and loss of genes in the ectomycorrhizal Boletales.</title>
        <authorList>
            <person name="Wu G."/>
            <person name="Miyauchi S."/>
            <person name="Morin E."/>
            <person name="Kuo A."/>
            <person name="Drula E."/>
            <person name="Varga T."/>
            <person name="Kohler A."/>
            <person name="Feng B."/>
            <person name="Cao Y."/>
            <person name="Lipzen A."/>
            <person name="Daum C."/>
            <person name="Hundley H."/>
            <person name="Pangilinan J."/>
            <person name="Johnson J."/>
            <person name="Barry K."/>
            <person name="LaButti K."/>
            <person name="Ng V."/>
            <person name="Ahrendt S."/>
            <person name="Min B."/>
            <person name="Choi I.G."/>
            <person name="Park H."/>
            <person name="Plett J.M."/>
            <person name="Magnuson J."/>
            <person name="Spatafora J.W."/>
            <person name="Nagy L.G."/>
            <person name="Henrissat B."/>
            <person name="Grigoriev I.V."/>
            <person name="Yang Z.L."/>
            <person name="Xu J."/>
            <person name="Martin F.M."/>
        </authorList>
    </citation>
    <scope>NUCLEOTIDE SEQUENCE</scope>
    <source>
        <strain evidence="2">KKN 215</strain>
    </source>
</reference>
<feature type="domain" description="Helitron helicase-like" evidence="1">
    <location>
        <begin position="3"/>
        <end position="200"/>
    </location>
</feature>
<feature type="non-terminal residue" evidence="2">
    <location>
        <position position="201"/>
    </location>
</feature>